<proteinExistence type="predicted"/>
<evidence type="ECO:0000313" key="2">
    <source>
        <dbReference type="EMBL" id="SFL22971.1"/>
    </source>
</evidence>
<evidence type="ECO:0000313" key="1">
    <source>
        <dbReference type="EMBL" id="AMK15691.1"/>
    </source>
</evidence>
<name>A0A126R071_METOL</name>
<dbReference type="Proteomes" id="UP000183442">
    <property type="component" value="Unassembled WGS sequence"/>
</dbReference>
<organism evidence="1 3">
    <name type="scientific">Methanobrevibacter olleyae</name>
    <dbReference type="NCBI Taxonomy" id="294671"/>
    <lineage>
        <taxon>Archaea</taxon>
        <taxon>Methanobacteriati</taxon>
        <taxon>Methanobacteriota</taxon>
        <taxon>Methanomada group</taxon>
        <taxon>Methanobacteria</taxon>
        <taxon>Methanobacteriales</taxon>
        <taxon>Methanobacteriaceae</taxon>
        <taxon>Methanobrevibacter</taxon>
    </lineage>
</organism>
<gene>
    <name evidence="2" type="ORF">SAMN02910297_00277</name>
    <name evidence="1" type="ORF">YLM1_1134</name>
</gene>
<dbReference type="RefSeq" id="WP_067147133.1">
    <property type="nucleotide sequence ID" value="NZ_CP014265.1"/>
</dbReference>
<evidence type="ECO:0000313" key="3">
    <source>
        <dbReference type="Proteomes" id="UP000066376"/>
    </source>
</evidence>
<dbReference type="Proteomes" id="UP000066376">
    <property type="component" value="Chromosome"/>
</dbReference>
<reference evidence="4" key="3">
    <citation type="submission" date="2016-10" db="EMBL/GenBank/DDBJ databases">
        <authorList>
            <person name="Varghese N."/>
        </authorList>
    </citation>
    <scope>NUCLEOTIDE SEQUENCE [LARGE SCALE GENOMIC DNA]</scope>
    <source>
        <strain evidence="4">DSM 16632</strain>
    </source>
</reference>
<evidence type="ECO:0000313" key="4">
    <source>
        <dbReference type="Proteomes" id="UP000183442"/>
    </source>
</evidence>
<keyword evidence="3" id="KW-1185">Reference proteome</keyword>
<dbReference type="GeneID" id="28489437"/>
<accession>A0A126R071</accession>
<dbReference type="AlphaFoldDB" id="A0A126R071"/>
<reference evidence="2" key="4">
    <citation type="submission" date="2016-10" db="EMBL/GenBank/DDBJ databases">
        <authorList>
            <person name="de Groot N.N."/>
        </authorList>
    </citation>
    <scope>NUCLEOTIDE SEQUENCE [LARGE SCALE GENOMIC DNA]</scope>
    <source>
        <strain evidence="2">DSM 16632</strain>
    </source>
</reference>
<protein>
    <submittedName>
        <fullName evidence="1">Uncharacterized protein</fullName>
    </submittedName>
</protein>
<dbReference type="KEGG" id="mol:YLM1_1134"/>
<dbReference type="EMBL" id="CP014265">
    <property type="protein sequence ID" value="AMK15691.1"/>
    <property type="molecule type" value="Genomic_DNA"/>
</dbReference>
<reference evidence="3" key="2">
    <citation type="submission" date="2016-02" db="EMBL/GenBank/DDBJ databases">
        <title>The draft genome sequence of the rumen methanogen Methanobrevibacter olleyae YLM1.</title>
        <authorList>
            <consortium name="New Zealand Agricultural Greenhouse Gas Research Centre/Pastoral Greenhouse Gas Research Consortium"/>
            <person name="Kelly W.J."/>
            <person name="Li D."/>
            <person name="Lambie S.C."/>
            <person name="Attwood G.T."/>
            <person name="Altermann E."/>
            <person name="Leahy S.C."/>
        </authorList>
    </citation>
    <scope>NUCLEOTIDE SEQUENCE [LARGE SCALE GENOMIC DNA]</scope>
    <source>
        <strain evidence="3">YLM1</strain>
    </source>
</reference>
<sequence length="130" mass="15017">MSLKNCKKSTKESRYLKSNVDYSSHVSPLRNDEKNKDENNSDSLDFLDDFELDDLKQNGIVEDLDQNGIVEDLDQNGLGCDLKDSDPLKNINCQYFNENPDELIILSFFNDFTLMDIGIGDFIREVYFED</sequence>
<dbReference type="PATRIC" id="fig|294671.3.peg.1184"/>
<reference evidence="1 3" key="1">
    <citation type="journal article" date="2016" name="Genome Announc.">
        <title>Draft Genome Sequence of the Rumen Methanogen Methanobrevibacter olleyae YLM1.</title>
        <authorList>
            <person name="Kelly W.J."/>
            <person name="Li D."/>
            <person name="Lambie S.C."/>
            <person name="Cox F."/>
            <person name="Attwood G.T."/>
            <person name="Altermann E."/>
            <person name="Leahy S.C."/>
        </authorList>
    </citation>
    <scope>NUCLEOTIDE SEQUENCE [LARGE SCALE GENOMIC DNA]</scope>
    <source>
        <strain evidence="1 3">YLM1</strain>
    </source>
</reference>
<dbReference type="EMBL" id="FOTL01000003">
    <property type="protein sequence ID" value="SFL22971.1"/>
    <property type="molecule type" value="Genomic_DNA"/>
</dbReference>